<dbReference type="InterPro" id="IPR029753">
    <property type="entry name" value="D-isomer_DH_CS"/>
</dbReference>
<dbReference type="SUPFAM" id="SSF51735">
    <property type="entry name" value="NAD(P)-binding Rossmann-fold domains"/>
    <property type="match status" value="1"/>
</dbReference>
<dbReference type="eggNOG" id="COG0111">
    <property type="taxonomic scope" value="Bacteria"/>
</dbReference>
<evidence type="ECO:0000256" key="2">
    <source>
        <dbReference type="ARBA" id="ARBA00023027"/>
    </source>
</evidence>
<keyword evidence="5" id="KW-1185">Reference proteome</keyword>
<dbReference type="PANTHER" id="PTHR43333:SF1">
    <property type="entry name" value="D-ISOMER SPECIFIC 2-HYDROXYACID DEHYDROGENASE NAD-BINDING DOMAIN-CONTAINING PROTEIN"/>
    <property type="match status" value="1"/>
</dbReference>
<sequence length="310" mass="33131">MPVNVLFSAPPALWSEYEDPLGRALSEAGIDATLSTDLPAEDVDYIVYAPNDHMSDFTPFTRARAVLSLWAGVEGIVGNDTITMPLTRMVDPGLTQGMIDWVTGHALRHHLDIDYFLANQSGAWKPKVPPLATDRPVTVLGLGELGAACAQALAGLGFPVTGWSRSPKSIDGITCLHGDDGLAKALSSAQILVLLLPRTPQTEDLLDAEALNLLPRGAVILNPGRGPLIVDDALLSALDRGAVAHATLDVFRVEPLPADHPYWAHPQVTVTPHIASETRPASASRVIADNIRRAEAGEPLLHLVDRARGY</sequence>
<keyword evidence="2" id="KW-0520">NAD</keyword>
<dbReference type="OrthoDB" id="9787219at2"/>
<dbReference type="EMBL" id="AQQX01000005">
    <property type="protein sequence ID" value="KGM48121.1"/>
    <property type="molecule type" value="Genomic_DNA"/>
</dbReference>
<dbReference type="Pfam" id="PF02826">
    <property type="entry name" value="2-Hacid_dh_C"/>
    <property type="match status" value="1"/>
</dbReference>
<dbReference type="InterPro" id="IPR006140">
    <property type="entry name" value="D-isomer_DH_NAD-bd"/>
</dbReference>
<dbReference type="GO" id="GO:0016616">
    <property type="term" value="F:oxidoreductase activity, acting on the CH-OH group of donors, NAD or NADP as acceptor"/>
    <property type="evidence" value="ECO:0007669"/>
    <property type="project" value="UniProtKB-ARBA"/>
</dbReference>
<gene>
    <name evidence="4" type="ORF">ATO9_14180</name>
</gene>
<evidence type="ECO:0000313" key="5">
    <source>
        <dbReference type="Proteomes" id="UP000030004"/>
    </source>
</evidence>
<keyword evidence="1" id="KW-0560">Oxidoreductase</keyword>
<feature type="domain" description="D-isomer specific 2-hydroxyacid dehydrogenase NAD-binding" evidence="3">
    <location>
        <begin position="108"/>
        <end position="275"/>
    </location>
</feature>
<dbReference type="STRING" id="1461694.ATO9_14180"/>
<dbReference type="Gene3D" id="3.40.50.720">
    <property type="entry name" value="NAD(P)-binding Rossmann-like Domain"/>
    <property type="match status" value="2"/>
</dbReference>
<reference evidence="4 5" key="1">
    <citation type="journal article" date="2015" name="Antonie Van Leeuwenhoek">
        <title>Pseudooceanicola atlanticus gen. nov. sp. nov., isolated from surface seawater of the Atlantic Ocean and reclassification of Oceanicola batsensis, Oceanicola marinus, Oceanicola nitratireducens, Oceanicola nanhaiensis, Oceanicola antarcticus and Oceanicola flagellatus, as Pseudooceanicola batsensis comb. nov., Pseudooceanicola marinus comb. nov., Pseudooceanicola nitratireducens comb. nov., Pseudooceanicola nanhaiensis comb. nov., Pseudooceanicola antarcticus comb. nov., and Pseudooceanicola flagellatus comb. nov.</title>
        <authorList>
            <person name="Lai Q."/>
            <person name="Li G."/>
            <person name="Liu X."/>
            <person name="Du Y."/>
            <person name="Sun F."/>
            <person name="Shao Z."/>
        </authorList>
    </citation>
    <scope>NUCLEOTIDE SEQUENCE [LARGE SCALE GENOMIC DNA]</scope>
    <source>
        <strain evidence="4 5">22II-s11g</strain>
    </source>
</reference>
<comment type="caution">
    <text evidence="4">The sequence shown here is derived from an EMBL/GenBank/DDBJ whole genome shotgun (WGS) entry which is preliminary data.</text>
</comment>
<evidence type="ECO:0000259" key="3">
    <source>
        <dbReference type="Pfam" id="PF02826"/>
    </source>
</evidence>
<proteinExistence type="predicted"/>
<dbReference type="PROSITE" id="PS00671">
    <property type="entry name" value="D_2_HYDROXYACID_DH_3"/>
    <property type="match status" value="1"/>
</dbReference>
<dbReference type="PANTHER" id="PTHR43333">
    <property type="entry name" value="2-HACID_DH_C DOMAIN-CONTAINING PROTEIN"/>
    <property type="match status" value="1"/>
</dbReference>
<organism evidence="4 5">
    <name type="scientific">Pseudooceanicola atlanticus</name>
    <dbReference type="NCBI Taxonomy" id="1461694"/>
    <lineage>
        <taxon>Bacteria</taxon>
        <taxon>Pseudomonadati</taxon>
        <taxon>Pseudomonadota</taxon>
        <taxon>Alphaproteobacteria</taxon>
        <taxon>Rhodobacterales</taxon>
        <taxon>Paracoccaceae</taxon>
        <taxon>Pseudooceanicola</taxon>
    </lineage>
</organism>
<dbReference type="InterPro" id="IPR036291">
    <property type="entry name" value="NAD(P)-bd_dom_sf"/>
</dbReference>
<dbReference type="GO" id="GO:0051287">
    <property type="term" value="F:NAD binding"/>
    <property type="evidence" value="ECO:0007669"/>
    <property type="project" value="InterPro"/>
</dbReference>
<evidence type="ECO:0000313" key="4">
    <source>
        <dbReference type="EMBL" id="KGM48121.1"/>
    </source>
</evidence>
<evidence type="ECO:0000256" key="1">
    <source>
        <dbReference type="ARBA" id="ARBA00023002"/>
    </source>
</evidence>
<dbReference type="Proteomes" id="UP000030004">
    <property type="component" value="Unassembled WGS sequence"/>
</dbReference>
<accession>A0A0A0EAX9</accession>
<protein>
    <submittedName>
        <fullName evidence="4">Hydroxyacid dehydrogenase</fullName>
    </submittedName>
</protein>
<name>A0A0A0EAX9_9RHOB</name>
<dbReference type="CDD" id="cd12164">
    <property type="entry name" value="GDH_like_2"/>
    <property type="match status" value="1"/>
</dbReference>
<dbReference type="RefSeq" id="WP_043750174.1">
    <property type="nucleotide sequence ID" value="NZ_AQQX01000005.1"/>
</dbReference>
<dbReference type="AlphaFoldDB" id="A0A0A0EAX9"/>